<evidence type="ECO:0000313" key="2">
    <source>
        <dbReference type="Proteomes" id="UP000176723"/>
    </source>
</evidence>
<dbReference type="AlphaFoldDB" id="A0A1G1VZF8"/>
<accession>A0A1G1VZF8</accession>
<comment type="caution">
    <text evidence="1">The sequence shown here is derived from an EMBL/GenBank/DDBJ whole genome shotgun (WGS) entry which is preliminary data.</text>
</comment>
<evidence type="ECO:0000313" key="1">
    <source>
        <dbReference type="EMBL" id="OGY20798.1"/>
    </source>
</evidence>
<protein>
    <submittedName>
        <fullName evidence="1">Uncharacterized protein</fullName>
    </submittedName>
</protein>
<gene>
    <name evidence="1" type="ORF">A3A65_01330</name>
</gene>
<proteinExistence type="predicted"/>
<reference evidence="1 2" key="1">
    <citation type="journal article" date="2016" name="Nat. Commun.">
        <title>Thousands of microbial genomes shed light on interconnected biogeochemical processes in an aquifer system.</title>
        <authorList>
            <person name="Anantharaman K."/>
            <person name="Brown C.T."/>
            <person name="Hug L.A."/>
            <person name="Sharon I."/>
            <person name="Castelle C.J."/>
            <person name="Probst A.J."/>
            <person name="Thomas B.C."/>
            <person name="Singh A."/>
            <person name="Wilkins M.J."/>
            <person name="Karaoz U."/>
            <person name="Brodie E.L."/>
            <person name="Williams K.H."/>
            <person name="Hubbard S.S."/>
            <person name="Banfield J.F."/>
        </authorList>
    </citation>
    <scope>NUCLEOTIDE SEQUENCE [LARGE SCALE GENOMIC DNA]</scope>
</reference>
<organism evidence="1 2">
    <name type="scientific">Candidatus Chisholmbacteria bacterium RIFCSPLOWO2_01_FULL_49_14</name>
    <dbReference type="NCBI Taxonomy" id="1797593"/>
    <lineage>
        <taxon>Bacteria</taxon>
        <taxon>Candidatus Chisholmiibacteriota</taxon>
    </lineage>
</organism>
<dbReference type="EMBL" id="MHCL01000023">
    <property type="protein sequence ID" value="OGY20798.1"/>
    <property type="molecule type" value="Genomic_DNA"/>
</dbReference>
<dbReference type="STRING" id="1797593.A3A65_01330"/>
<dbReference type="Proteomes" id="UP000176723">
    <property type="component" value="Unassembled WGS sequence"/>
</dbReference>
<sequence>MTTKVRLRQLESKFDKARNKDKYVEVVRHITQDGRLIDGEGYFLSEAEASQIEKENEEVSKNGGMVIYLTQFSEPQARTAGSSAQ</sequence>
<name>A0A1G1VZF8_9BACT</name>